<proteinExistence type="predicted"/>
<name>A0ABN1JQE0_9FLAO</name>
<keyword evidence="2" id="KW-1185">Reference proteome</keyword>
<evidence type="ECO:0000313" key="1">
    <source>
        <dbReference type="EMBL" id="GAA0744613.1"/>
    </source>
</evidence>
<dbReference type="EMBL" id="BAAAGF010000002">
    <property type="protein sequence ID" value="GAA0744613.1"/>
    <property type="molecule type" value="Genomic_DNA"/>
</dbReference>
<organism evidence="1 2">
    <name type="scientific">Gaetbulibacter jejuensis</name>
    <dbReference type="NCBI Taxonomy" id="584607"/>
    <lineage>
        <taxon>Bacteria</taxon>
        <taxon>Pseudomonadati</taxon>
        <taxon>Bacteroidota</taxon>
        <taxon>Flavobacteriia</taxon>
        <taxon>Flavobacteriales</taxon>
        <taxon>Flavobacteriaceae</taxon>
        <taxon>Gaetbulibacter</taxon>
    </lineage>
</organism>
<reference evidence="1 2" key="1">
    <citation type="journal article" date="2019" name="Int. J. Syst. Evol. Microbiol.">
        <title>The Global Catalogue of Microorganisms (GCM) 10K type strain sequencing project: providing services to taxonomists for standard genome sequencing and annotation.</title>
        <authorList>
            <consortium name="The Broad Institute Genomics Platform"/>
            <consortium name="The Broad Institute Genome Sequencing Center for Infectious Disease"/>
            <person name="Wu L."/>
            <person name="Ma J."/>
        </authorList>
    </citation>
    <scope>NUCLEOTIDE SEQUENCE [LARGE SCALE GENOMIC DNA]</scope>
    <source>
        <strain evidence="1 2">JCM 15976</strain>
    </source>
</reference>
<dbReference type="Proteomes" id="UP001500736">
    <property type="component" value="Unassembled WGS sequence"/>
</dbReference>
<comment type="caution">
    <text evidence="1">The sequence shown here is derived from an EMBL/GenBank/DDBJ whole genome shotgun (WGS) entry which is preliminary data.</text>
</comment>
<accession>A0ABN1JQE0</accession>
<sequence length="112" mass="13084">MTILFFNPNGIIKPKETREIYLEAFAEGAANCTTSLKLFKNKEFKELNICFGITSAKGTYRIENDTVYFDTKIVPEHSNRYFDFAVIKNKESEIIRFYKNDTIGKRLKIKLK</sequence>
<gene>
    <name evidence="1" type="ORF">GCM10009431_18920</name>
</gene>
<protein>
    <submittedName>
        <fullName evidence="1">Uncharacterized protein</fullName>
    </submittedName>
</protein>
<evidence type="ECO:0000313" key="2">
    <source>
        <dbReference type="Proteomes" id="UP001500736"/>
    </source>
</evidence>